<gene>
    <name evidence="1" type="primary">ep23</name>
</gene>
<dbReference type="Proteomes" id="UP000203316">
    <property type="component" value="Segment"/>
</dbReference>
<dbReference type="KEGG" id="vg:5850421"/>
<accession>B0FDM6</accession>
<dbReference type="OrthoDB" id="10040at10239"/>
<dbReference type="GeneID" id="5850421"/>
<evidence type="ECO:0000313" key="1">
    <source>
        <dbReference type="EMBL" id="ABY65734.1"/>
    </source>
</evidence>
<organism evidence="1 2">
    <name type="scientific">Orgyia leucostigma nucleopolyhedrovirus</name>
    <dbReference type="NCBI Taxonomy" id="490711"/>
    <lineage>
        <taxon>Viruses</taxon>
        <taxon>Viruses incertae sedis</taxon>
        <taxon>Naldaviricetes</taxon>
        <taxon>Lefavirales</taxon>
        <taxon>Baculoviridae</taxon>
        <taxon>Alphabaculovirus</taxon>
        <taxon>Alphabaculovirus orleucostigmae</taxon>
    </lineage>
</organism>
<protein>
    <submittedName>
        <fullName evidence="1">Early 23 kDa protein</fullName>
    </submittedName>
</protein>
<name>B0FDM6_9ABAC</name>
<keyword evidence="2" id="KW-1185">Reference proteome</keyword>
<dbReference type="Pfam" id="PF05959">
    <property type="entry name" value="DUF884"/>
    <property type="match status" value="1"/>
</dbReference>
<evidence type="ECO:0000313" key="2">
    <source>
        <dbReference type="Proteomes" id="UP000203316"/>
    </source>
</evidence>
<reference evidence="1 2" key="1">
    <citation type="submission" date="2007-11" db="EMBL/GenBank/DDBJ databases">
        <title>Sequence and organization of Orgyia leucostigma nucleopolyhedrovirus genome.</title>
        <authorList>
            <person name="Eveleigh R.J.M."/>
            <person name="Lapointe R."/>
            <person name="Graham R.I."/>
            <person name="Lauzon H.A.M."/>
            <person name="Pavlik L."/>
            <person name="Arif B.M."/>
            <person name="Lucarotti C.J."/>
        </authorList>
    </citation>
    <scope>NUCLEOTIDE SEQUENCE [LARGE SCALE GENOMIC DNA]</scope>
    <source>
        <strain evidence="1">CFS-77</strain>
    </source>
</reference>
<dbReference type="EMBL" id="EU309041">
    <property type="protein sequence ID" value="ABY65734.1"/>
    <property type="molecule type" value="Genomic_DNA"/>
</dbReference>
<proteinExistence type="predicted"/>
<dbReference type="RefSeq" id="YP_001650918.1">
    <property type="nucleotide sequence ID" value="NC_010276.1"/>
</dbReference>
<sequence length="201" mass="22936">MNVNLYYPCRQDNDNDVVTFTLLHAINSVIVFVFGVDSVTDVAQQTRLVSGYEKNAYRRINMNITTVHADDGYVISCVRMPYICMKLLTSCAFTAPPTIVIVKCNQAIEVWHVFGVRKRAERTNFNKIVGVYVNERGHEILYNKEMLVLTGNVPAAFVSTLSKHINNVQDVDVGAFFYPDIQTNEYDIRFNYNKSTSKKNM</sequence>
<dbReference type="InterPro" id="IPR009235">
    <property type="entry name" value="AcMNPV_Orf146"/>
</dbReference>